<dbReference type="Pfam" id="PF17806">
    <property type="entry name" value="SO_alpha_A3"/>
    <property type="match status" value="1"/>
</dbReference>
<dbReference type="RefSeq" id="WP_134012662.1">
    <property type="nucleotide sequence ID" value="NZ_SOBH01000001.1"/>
</dbReference>
<dbReference type="PANTHER" id="PTHR42949:SF3">
    <property type="entry name" value="ANAEROBIC GLYCEROL-3-PHOSPHATE DEHYDROGENASE SUBUNIT B"/>
    <property type="match status" value="1"/>
</dbReference>
<comment type="caution">
    <text evidence="4">The sequence shown here is derived from an EMBL/GenBank/DDBJ whole genome shotgun (WGS) entry which is preliminary data.</text>
</comment>
<dbReference type="Pfam" id="PF07992">
    <property type="entry name" value="Pyr_redox_2"/>
    <property type="match status" value="2"/>
</dbReference>
<dbReference type="InterPro" id="IPR017224">
    <property type="entry name" value="Opine_Oxase_asu/HCN_bsu"/>
</dbReference>
<dbReference type="InterPro" id="IPR041854">
    <property type="entry name" value="BFD-like_2Fe2S-bd_dom_sf"/>
</dbReference>
<dbReference type="InterPro" id="IPR051691">
    <property type="entry name" value="Metab_Enz_Cyan_OpOx_G3PDH"/>
</dbReference>
<dbReference type="PRINTS" id="PR00469">
    <property type="entry name" value="PNDRDTASEII"/>
</dbReference>
<dbReference type="InterPro" id="IPR023753">
    <property type="entry name" value="FAD/NAD-binding_dom"/>
</dbReference>
<dbReference type="InterPro" id="IPR041117">
    <property type="entry name" value="SoxA_A3"/>
</dbReference>
<dbReference type="Gene3D" id="1.10.10.1100">
    <property type="entry name" value="BFD-like [2Fe-2S]-binding domain"/>
    <property type="match status" value="1"/>
</dbReference>
<dbReference type="Gene3D" id="3.50.50.60">
    <property type="entry name" value="FAD/NAD(P)-binding domain"/>
    <property type="match status" value="3"/>
</dbReference>
<dbReference type="InterPro" id="IPR036188">
    <property type="entry name" value="FAD/NAD-bd_sf"/>
</dbReference>
<evidence type="ECO:0000259" key="3">
    <source>
        <dbReference type="Pfam" id="PF17806"/>
    </source>
</evidence>
<feature type="domain" description="FAD/NAD(P)-binding" evidence="2">
    <location>
        <begin position="5"/>
        <end position="171"/>
    </location>
</feature>
<keyword evidence="5" id="KW-1185">Reference proteome</keyword>
<sequence length="466" mass="49380">MREADLIIVGAGPAGMSAARRAADCGLTVLILDEQPAAGGQIYRDVERVSALRGNILGKDFTDGQKLTQRLDHENITHLKGAVVWQIEDGSQVSYTQAGIGAVACAKRILLATGALERPMPLPGWTLPGVMTAGAAQILLKQSGVACERAVLVGSGPLLYLIASQMVRAGVPPLALVETQTRQDFIGSLRHLGGALRGWRYLLKGQKMLWDLRRGRIPRYAAATDIAIEGDQFAQAVTFSSGGKTQRIACDTVLLHHGVVPNTQTARSVDVRHHWDNLQACFVPDCDDWGRTDVPRVFIAGDGAGIGGAKAAAFAGEIAALAIAHELETLTQSERDTAAQPLRAGLSKERAARAFIDTAYPAYAGALSPQDTTIICRCEEVTAGDIRRSADLGCLGPNQTKAFGRAGMGPCQGRYCGLTVTQILSDAHGTAPDITGHYRIRPPIKPVTLGEIAAMAASETSEDLHG</sequence>
<gene>
    <name evidence="4" type="ORF">BDE40_0594</name>
</gene>
<dbReference type="PRINTS" id="PR00368">
    <property type="entry name" value="FADPNR"/>
</dbReference>
<organism evidence="4 5">
    <name type="scientific">Litoreibacter halocynthiae</name>
    <dbReference type="NCBI Taxonomy" id="1242689"/>
    <lineage>
        <taxon>Bacteria</taxon>
        <taxon>Pseudomonadati</taxon>
        <taxon>Pseudomonadota</taxon>
        <taxon>Alphaproteobacteria</taxon>
        <taxon>Rhodobacterales</taxon>
        <taxon>Roseobacteraceae</taxon>
        <taxon>Litoreibacter</taxon>
    </lineage>
</organism>
<evidence type="ECO:0000313" key="5">
    <source>
        <dbReference type="Proteomes" id="UP000294563"/>
    </source>
</evidence>
<evidence type="ECO:0000259" key="2">
    <source>
        <dbReference type="Pfam" id="PF07992"/>
    </source>
</evidence>
<dbReference type="SUPFAM" id="SSF51905">
    <property type="entry name" value="FAD/NAD(P)-binding domain"/>
    <property type="match status" value="1"/>
</dbReference>
<reference evidence="4 5" key="1">
    <citation type="submission" date="2019-03" db="EMBL/GenBank/DDBJ databases">
        <title>Genomic Encyclopedia of Archaeal and Bacterial Type Strains, Phase II (KMG-II): from individual species to whole genera.</title>
        <authorList>
            <person name="Goeker M."/>
        </authorList>
    </citation>
    <scope>NUCLEOTIDE SEQUENCE [LARGE SCALE GENOMIC DNA]</scope>
    <source>
        <strain evidence="4 5">DSM 29467</strain>
    </source>
</reference>
<evidence type="ECO:0000313" key="4">
    <source>
        <dbReference type="EMBL" id="TDT77313.1"/>
    </source>
</evidence>
<dbReference type="OrthoDB" id="9801699at2"/>
<dbReference type="Proteomes" id="UP000294563">
    <property type="component" value="Unassembled WGS sequence"/>
</dbReference>
<feature type="domain" description="SoxA A3" evidence="3">
    <location>
        <begin position="375"/>
        <end position="454"/>
    </location>
</feature>
<feature type="domain" description="FAD/NAD(P)-binding" evidence="2">
    <location>
        <begin position="229"/>
        <end position="313"/>
    </location>
</feature>
<evidence type="ECO:0000256" key="1">
    <source>
        <dbReference type="ARBA" id="ARBA00023002"/>
    </source>
</evidence>
<protein>
    <submittedName>
        <fullName evidence="4">Thioredoxin reductase</fullName>
    </submittedName>
</protein>
<proteinExistence type="predicted"/>
<dbReference type="CDD" id="cd19946">
    <property type="entry name" value="GlpA-like_Fer2_BFD-like"/>
    <property type="match status" value="1"/>
</dbReference>
<name>A0A4R7LMR4_9RHOB</name>
<dbReference type="PIRSF" id="PIRSF037495">
    <property type="entry name" value="Opine_OX_OoxA/HcnB"/>
    <property type="match status" value="1"/>
</dbReference>
<accession>A0A4R7LMR4</accession>
<keyword evidence="1" id="KW-0560">Oxidoreductase</keyword>
<dbReference type="GO" id="GO:0016491">
    <property type="term" value="F:oxidoreductase activity"/>
    <property type="evidence" value="ECO:0007669"/>
    <property type="project" value="UniProtKB-KW"/>
</dbReference>
<dbReference type="PANTHER" id="PTHR42949">
    <property type="entry name" value="ANAEROBIC GLYCEROL-3-PHOSPHATE DEHYDROGENASE SUBUNIT B"/>
    <property type="match status" value="1"/>
</dbReference>
<dbReference type="AlphaFoldDB" id="A0A4R7LMR4"/>
<dbReference type="EMBL" id="SOBH01000001">
    <property type="protein sequence ID" value="TDT77313.1"/>
    <property type="molecule type" value="Genomic_DNA"/>
</dbReference>